<sequence>MFNCQFHPCRTHVLNGAVPGLSTLHALPDLKQKGKRVRELLQRVAPNGGLIAQLPSIGHYSFAITGYDPNQPKKTAKSWQKSTHTQTNTLFSLFACS</sequence>
<comment type="caution">
    <text evidence="1">The sequence shown here is derived from an EMBL/GenBank/DDBJ whole genome shotgun (WGS) entry which is preliminary data.</text>
</comment>
<dbReference type="Proteomes" id="UP001620626">
    <property type="component" value="Unassembled WGS sequence"/>
</dbReference>
<dbReference type="EMBL" id="JBICBT010000810">
    <property type="protein sequence ID" value="KAL3099341.1"/>
    <property type="molecule type" value="Genomic_DNA"/>
</dbReference>
<accession>A0ABD2K8Z0</accession>
<name>A0ABD2K8Z0_9BILA</name>
<evidence type="ECO:0000313" key="1">
    <source>
        <dbReference type="EMBL" id="KAL3099341.1"/>
    </source>
</evidence>
<organism evidence="1 2">
    <name type="scientific">Heterodera trifolii</name>
    <dbReference type="NCBI Taxonomy" id="157864"/>
    <lineage>
        <taxon>Eukaryota</taxon>
        <taxon>Metazoa</taxon>
        <taxon>Ecdysozoa</taxon>
        <taxon>Nematoda</taxon>
        <taxon>Chromadorea</taxon>
        <taxon>Rhabditida</taxon>
        <taxon>Tylenchina</taxon>
        <taxon>Tylenchomorpha</taxon>
        <taxon>Tylenchoidea</taxon>
        <taxon>Heteroderidae</taxon>
        <taxon>Heteroderinae</taxon>
        <taxon>Heterodera</taxon>
    </lineage>
</organism>
<proteinExistence type="predicted"/>
<gene>
    <name evidence="1" type="ORF">niasHT_026762</name>
</gene>
<dbReference type="AlphaFoldDB" id="A0ABD2K8Z0"/>
<protein>
    <submittedName>
        <fullName evidence="1">Uncharacterized protein</fullName>
    </submittedName>
</protein>
<keyword evidence="2" id="KW-1185">Reference proteome</keyword>
<evidence type="ECO:0000313" key="2">
    <source>
        <dbReference type="Proteomes" id="UP001620626"/>
    </source>
</evidence>
<reference evidence="1 2" key="1">
    <citation type="submission" date="2024-10" db="EMBL/GenBank/DDBJ databases">
        <authorList>
            <person name="Kim D."/>
        </authorList>
    </citation>
    <scope>NUCLEOTIDE SEQUENCE [LARGE SCALE GENOMIC DNA]</scope>
    <source>
        <strain evidence="1">BH-2024</strain>
    </source>
</reference>